<reference evidence="2 3" key="1">
    <citation type="journal article" date="2017" name="Int. J. Syst. Evol. Microbiol.">
        <title>Jeotgalibaca porci sp. nov. and Jeotgalibaca arthritidis sp. nov., isolated from pigs, and emended description of the genus Jeotgalibaca.</title>
        <authorList>
            <person name="Zamora L."/>
            <person name="Perez-Sancho M."/>
            <person name="Dominguez L."/>
            <person name="Fernandez-Garayzabal J.F."/>
            <person name="Vela A.I."/>
        </authorList>
    </citation>
    <scope>NUCLEOTIDE SEQUENCE [LARGE SCALE GENOMIC DNA]</scope>
    <source>
        <strain evidence="2 3">CECT 9157</strain>
    </source>
</reference>
<dbReference type="SUPFAM" id="SSF53335">
    <property type="entry name" value="S-adenosyl-L-methionine-dependent methyltransferases"/>
    <property type="match status" value="1"/>
</dbReference>
<dbReference type="PANTHER" id="PTHR47739:SF1">
    <property type="entry name" value="TRNA1(VAL) (ADENINE(37)-N6)-METHYLTRANSFERASE"/>
    <property type="match status" value="1"/>
</dbReference>
<keyword evidence="3" id="KW-1185">Reference proteome</keyword>
<proteinExistence type="predicted"/>
<feature type="domain" description="Methyltransferase small" evidence="1">
    <location>
        <begin position="42"/>
        <end position="162"/>
    </location>
</feature>
<dbReference type="InterPro" id="IPR007848">
    <property type="entry name" value="Small_mtfrase_dom"/>
</dbReference>
<dbReference type="AlphaFoldDB" id="A0A6G7K9E1"/>
<accession>A0A6G7K9E1</accession>
<evidence type="ECO:0000313" key="2">
    <source>
        <dbReference type="EMBL" id="QII81831.1"/>
    </source>
</evidence>
<dbReference type="Pfam" id="PF05175">
    <property type="entry name" value="MTS"/>
    <property type="match status" value="1"/>
</dbReference>
<dbReference type="GO" id="GO:0032259">
    <property type="term" value="P:methylation"/>
    <property type="evidence" value="ECO:0007669"/>
    <property type="project" value="UniProtKB-KW"/>
</dbReference>
<dbReference type="Proteomes" id="UP000501451">
    <property type="component" value="Chromosome"/>
</dbReference>
<evidence type="ECO:0000259" key="1">
    <source>
        <dbReference type="Pfam" id="PF05175"/>
    </source>
</evidence>
<evidence type="ECO:0000313" key="3">
    <source>
        <dbReference type="Proteomes" id="UP000501451"/>
    </source>
</evidence>
<dbReference type="CDD" id="cd02440">
    <property type="entry name" value="AdoMet_MTases"/>
    <property type="match status" value="1"/>
</dbReference>
<dbReference type="InterPro" id="IPR050210">
    <property type="entry name" value="tRNA_Adenine-N(6)_MTase"/>
</dbReference>
<protein>
    <submittedName>
        <fullName evidence="2">tRNA1(Val) (Adenine(37)-N6)-methyltransferase</fullName>
    </submittedName>
</protein>
<name>A0A6G7K9E1_9LACT</name>
<dbReference type="InterPro" id="IPR029063">
    <property type="entry name" value="SAM-dependent_MTases_sf"/>
</dbReference>
<dbReference type="KEGG" id="jar:G7057_04635"/>
<dbReference type="GO" id="GO:0008168">
    <property type="term" value="F:methyltransferase activity"/>
    <property type="evidence" value="ECO:0007669"/>
    <property type="project" value="UniProtKB-KW"/>
</dbReference>
<dbReference type="EMBL" id="CP049740">
    <property type="protein sequence ID" value="QII81831.1"/>
    <property type="molecule type" value="Genomic_DNA"/>
</dbReference>
<keyword evidence="2" id="KW-0808">Transferase</keyword>
<organism evidence="2 3">
    <name type="scientific">Jeotgalibaca arthritidis</name>
    <dbReference type="NCBI Taxonomy" id="1868794"/>
    <lineage>
        <taxon>Bacteria</taxon>
        <taxon>Bacillati</taxon>
        <taxon>Bacillota</taxon>
        <taxon>Bacilli</taxon>
        <taxon>Lactobacillales</taxon>
        <taxon>Carnobacteriaceae</taxon>
        <taxon>Jeotgalibaca</taxon>
    </lineage>
</organism>
<dbReference type="Gene3D" id="3.40.50.150">
    <property type="entry name" value="Vaccinia Virus protein VP39"/>
    <property type="match status" value="1"/>
</dbReference>
<keyword evidence="2" id="KW-0489">Methyltransferase</keyword>
<gene>
    <name evidence="2" type="ORF">G7057_04635</name>
</gene>
<dbReference type="PANTHER" id="PTHR47739">
    <property type="entry name" value="TRNA1(VAL) (ADENINE(37)-N6)-METHYLTRANSFERASE"/>
    <property type="match status" value="1"/>
</dbReference>
<sequence>MRILFGCHLRRTGATSLSESNQKKPVLLKADERLDLLKKENIQIIQSPSVFSFSLDAVLLANFASVPKTRQAKIVDFCSGNGAVAFLLTGKTKNPIIGVEIQDRLIDMARRTVQLNELEERVSFVHADINNITDHIPADSVDVISCNPPYFKDIPSSTKNTHSAYTIARHEVKLNLDQLMKKTSHLLKMNGKAYFVHRPDRLLEILDTMRANRLAPKRLQFIYPKTNKDANMILIEAIKDGKPDGLKILPPFYVHDETGDYSTEVKAILFGE</sequence>